<name>A0A8J5HPN9_ZINOF</name>
<dbReference type="InterPro" id="IPR036322">
    <property type="entry name" value="WD40_repeat_dom_sf"/>
</dbReference>
<evidence type="ECO:0000256" key="2">
    <source>
        <dbReference type="ARBA" id="ARBA00022737"/>
    </source>
</evidence>
<feature type="repeat" description="WD" evidence="3">
    <location>
        <begin position="226"/>
        <end position="258"/>
    </location>
</feature>
<keyword evidence="5" id="KW-1185">Reference proteome</keyword>
<proteinExistence type="predicted"/>
<comment type="caution">
    <text evidence="4">The sequence shown here is derived from an EMBL/GenBank/DDBJ whole genome shotgun (WGS) entry which is preliminary data.</text>
</comment>
<dbReference type="InterPro" id="IPR015943">
    <property type="entry name" value="WD40/YVTN_repeat-like_dom_sf"/>
</dbReference>
<dbReference type="EMBL" id="JACMSC010000003">
    <property type="protein sequence ID" value="KAG6528690.1"/>
    <property type="molecule type" value="Genomic_DNA"/>
</dbReference>
<accession>A0A8J5HPN9</accession>
<evidence type="ECO:0000313" key="5">
    <source>
        <dbReference type="Proteomes" id="UP000734854"/>
    </source>
</evidence>
<dbReference type="SUPFAM" id="SSF50978">
    <property type="entry name" value="WD40 repeat-like"/>
    <property type="match status" value="1"/>
</dbReference>
<evidence type="ECO:0000256" key="1">
    <source>
        <dbReference type="ARBA" id="ARBA00022574"/>
    </source>
</evidence>
<dbReference type="PROSITE" id="PS50294">
    <property type="entry name" value="WD_REPEATS_REGION"/>
    <property type="match status" value="3"/>
</dbReference>
<dbReference type="Pfam" id="PF00400">
    <property type="entry name" value="WD40"/>
    <property type="match status" value="3"/>
</dbReference>
<dbReference type="PANTHER" id="PTHR14221">
    <property type="entry name" value="WD REPEAT DOMAIN 44"/>
    <property type="match status" value="1"/>
</dbReference>
<sequence>MSPRDQISIRDFELHDGREDIFFDSFDFLETSLDSEPSTSYLDEKISNEFWATELSAVHERCQKFLRETGFDKLFSTETGCPEEPKVGTNVSLQQMEIPVHSGEDHSISMKTEGTETTMLAELGSNRTCKPGGVHTDKAVKGNTNRRKRWWASLSTKKKVSSHDSTEITGFRMVQEIAAHKGLIRTMKLSPCGMYLATGGEDSVVRVWKVRELDDLNVEGVPLHEYFGHTSDILDLSWSRSKYLLSTSKDKTVRMWKIGCKSCVKVFYHNDYVTCIQFHPLDDAYFITGSVDRKVRIWSVDENIVVDWVDTRNIITAISYQADGKGFAVGTLSGNCLFYVCSGTSATSTNLSSPAMADLELDRQLYVWGKSKSPGKQITGLQFCPGDSDRIMITSLDSKVRIFDGSKIVQKFGGTWKSRKNHATASFTADGRHIVSVGEKSNICIREYCSSMGIRFKKATKAEHFFSEGVTVAVPWVTASHESNTPSNSIPLAKCRNRSLFSLGSCLRSSASGAASASATWPEEKLAAVTEHCLAVATGGCDGMIWVRFSLPNSGFFVVFLGSSRQFSSAMDGTE</sequence>
<evidence type="ECO:0000313" key="4">
    <source>
        <dbReference type="EMBL" id="KAG6528690.1"/>
    </source>
</evidence>
<dbReference type="PRINTS" id="PR00320">
    <property type="entry name" value="GPROTEINBRPT"/>
</dbReference>
<dbReference type="InterPro" id="IPR020472">
    <property type="entry name" value="WD40_PAC1"/>
</dbReference>
<keyword evidence="2" id="KW-0677">Repeat</keyword>
<dbReference type="PANTHER" id="PTHR14221:SF31">
    <property type="entry name" value="TRANSDUCIN_WD40 REPEAT-LIKE SUPERFAMILY PROTEIN"/>
    <property type="match status" value="1"/>
</dbReference>
<dbReference type="Gene3D" id="2.130.10.10">
    <property type="entry name" value="YVTN repeat-like/Quinoprotein amine dehydrogenase"/>
    <property type="match status" value="1"/>
</dbReference>
<evidence type="ECO:0000256" key="3">
    <source>
        <dbReference type="PROSITE-ProRule" id="PRU00221"/>
    </source>
</evidence>
<gene>
    <name evidence="4" type="ORF">ZIOFF_010874</name>
</gene>
<feature type="repeat" description="WD" evidence="3">
    <location>
        <begin position="177"/>
        <end position="218"/>
    </location>
</feature>
<dbReference type="Proteomes" id="UP000734854">
    <property type="component" value="Unassembled WGS sequence"/>
</dbReference>
<keyword evidence="1 3" id="KW-0853">WD repeat</keyword>
<dbReference type="AlphaFoldDB" id="A0A8J5HPN9"/>
<dbReference type="InterPro" id="IPR001680">
    <property type="entry name" value="WD40_rpt"/>
</dbReference>
<dbReference type="InterPro" id="IPR040324">
    <property type="entry name" value="WDR44/Dgr2"/>
</dbReference>
<feature type="repeat" description="WD" evidence="3">
    <location>
        <begin position="266"/>
        <end position="301"/>
    </location>
</feature>
<reference evidence="4 5" key="1">
    <citation type="submission" date="2020-08" db="EMBL/GenBank/DDBJ databases">
        <title>Plant Genome Project.</title>
        <authorList>
            <person name="Zhang R.-G."/>
        </authorList>
    </citation>
    <scope>NUCLEOTIDE SEQUENCE [LARGE SCALE GENOMIC DNA]</scope>
    <source>
        <tissue evidence="4">Rhizome</tissue>
    </source>
</reference>
<protein>
    <submittedName>
        <fullName evidence="4">Uncharacterized protein</fullName>
    </submittedName>
</protein>
<organism evidence="4 5">
    <name type="scientific">Zingiber officinale</name>
    <name type="common">Ginger</name>
    <name type="synonym">Amomum zingiber</name>
    <dbReference type="NCBI Taxonomy" id="94328"/>
    <lineage>
        <taxon>Eukaryota</taxon>
        <taxon>Viridiplantae</taxon>
        <taxon>Streptophyta</taxon>
        <taxon>Embryophyta</taxon>
        <taxon>Tracheophyta</taxon>
        <taxon>Spermatophyta</taxon>
        <taxon>Magnoliopsida</taxon>
        <taxon>Liliopsida</taxon>
        <taxon>Zingiberales</taxon>
        <taxon>Zingiberaceae</taxon>
        <taxon>Zingiber</taxon>
    </lineage>
</organism>
<dbReference type="PROSITE" id="PS50082">
    <property type="entry name" value="WD_REPEATS_2"/>
    <property type="match status" value="3"/>
</dbReference>
<dbReference type="SMART" id="SM00320">
    <property type="entry name" value="WD40"/>
    <property type="match status" value="5"/>
</dbReference>